<accession>A0A3B6XD81</accession>
<feature type="domain" description="HTH tetR-type" evidence="6">
    <location>
        <begin position="13"/>
        <end position="73"/>
    </location>
</feature>
<reference evidence="7 8" key="1">
    <citation type="submission" date="2018-05" db="EMBL/GenBank/DDBJ databases">
        <title>Sequencing and annotation of Mycobacterium avium strain 109 (MAC109).</title>
        <authorList>
            <person name="Matern W.M."/>
            <person name="Bader J.S."/>
            <person name="Karakousis P.C."/>
        </authorList>
    </citation>
    <scope>NUCLEOTIDE SEQUENCE [LARGE SCALE GENOMIC DNA]</scope>
    <source>
        <strain evidence="7 8">MAC109</strain>
    </source>
</reference>
<dbReference type="PANTHER" id="PTHR47506">
    <property type="entry name" value="TRANSCRIPTIONAL REGULATORY PROTEIN"/>
    <property type="match status" value="1"/>
</dbReference>
<evidence type="ECO:0000313" key="8">
    <source>
        <dbReference type="Proteomes" id="UP000259236"/>
    </source>
</evidence>
<proteinExistence type="predicted"/>
<dbReference type="Proteomes" id="UP000259236">
    <property type="component" value="Chromosome"/>
</dbReference>
<dbReference type="SUPFAM" id="SSF46689">
    <property type="entry name" value="Homeodomain-like"/>
    <property type="match status" value="1"/>
</dbReference>
<dbReference type="GO" id="GO:0003677">
    <property type="term" value="F:DNA binding"/>
    <property type="evidence" value="ECO:0007669"/>
    <property type="project" value="UniProtKB-UniRule"/>
</dbReference>
<evidence type="ECO:0000313" key="7">
    <source>
        <dbReference type="EMBL" id="AXO24582.1"/>
    </source>
</evidence>
<evidence type="ECO:0000256" key="4">
    <source>
        <dbReference type="PROSITE-ProRule" id="PRU00335"/>
    </source>
</evidence>
<feature type="region of interest" description="Disordered" evidence="5">
    <location>
        <begin position="209"/>
        <end position="229"/>
    </location>
</feature>
<dbReference type="EMBL" id="CP029332">
    <property type="protein sequence ID" value="AXO24582.1"/>
    <property type="molecule type" value="Genomic_DNA"/>
</dbReference>
<dbReference type="InterPro" id="IPR001647">
    <property type="entry name" value="HTH_TetR"/>
</dbReference>
<dbReference type="PROSITE" id="PS50977">
    <property type="entry name" value="HTH_TETR_2"/>
    <property type="match status" value="1"/>
</dbReference>
<dbReference type="AlphaFoldDB" id="A0A3B6XD81"/>
<evidence type="ECO:0000256" key="1">
    <source>
        <dbReference type="ARBA" id="ARBA00023015"/>
    </source>
</evidence>
<dbReference type="Gene3D" id="1.10.357.10">
    <property type="entry name" value="Tetracycline Repressor, domain 2"/>
    <property type="match status" value="1"/>
</dbReference>
<gene>
    <name evidence="7" type="ORF">DFS55_19900</name>
</gene>
<evidence type="ECO:0000259" key="6">
    <source>
        <dbReference type="PROSITE" id="PS50977"/>
    </source>
</evidence>
<keyword evidence="1" id="KW-0805">Transcription regulation</keyword>
<keyword evidence="3" id="KW-0804">Transcription</keyword>
<dbReference type="Pfam" id="PF00440">
    <property type="entry name" value="TetR_N"/>
    <property type="match status" value="1"/>
</dbReference>
<dbReference type="PANTHER" id="PTHR47506:SF1">
    <property type="entry name" value="HTH-TYPE TRANSCRIPTIONAL REGULATOR YJDC"/>
    <property type="match status" value="1"/>
</dbReference>
<name>A0A3B6XD81_MYCAV</name>
<dbReference type="InterPro" id="IPR009057">
    <property type="entry name" value="Homeodomain-like_sf"/>
</dbReference>
<keyword evidence="2 4" id="KW-0238">DNA-binding</keyword>
<protein>
    <submittedName>
        <fullName evidence="7">TetR/AcrR family transcriptional regulator</fullName>
    </submittedName>
</protein>
<dbReference type="RefSeq" id="WP_050593654.1">
    <property type="nucleotide sequence ID" value="NZ_BDMX01000034.1"/>
</dbReference>
<evidence type="ECO:0000256" key="5">
    <source>
        <dbReference type="SAM" id="MobiDB-lite"/>
    </source>
</evidence>
<organism evidence="7 8">
    <name type="scientific">Mycobacterium avium subsp. hominissuis</name>
    <dbReference type="NCBI Taxonomy" id="439334"/>
    <lineage>
        <taxon>Bacteria</taxon>
        <taxon>Bacillati</taxon>
        <taxon>Actinomycetota</taxon>
        <taxon>Actinomycetes</taxon>
        <taxon>Mycobacteriales</taxon>
        <taxon>Mycobacteriaceae</taxon>
        <taxon>Mycobacterium</taxon>
        <taxon>Mycobacterium avium complex (MAC)</taxon>
    </lineage>
</organism>
<evidence type="ECO:0000256" key="2">
    <source>
        <dbReference type="ARBA" id="ARBA00023125"/>
    </source>
</evidence>
<feature type="DNA-binding region" description="H-T-H motif" evidence="4">
    <location>
        <begin position="36"/>
        <end position="55"/>
    </location>
</feature>
<sequence>MLCYPVEVPRPRTLDFDHLLDVAERLAAESGPPAVTIRALSEATAISNGAIYHAFGSRGGLLGHVWLRAGKRYLRFQRAAVAKALSRGVSGEAAVDAVVAAAECPATFSHEHPASARFLLRVRRDELLGAADVPAELADELRRLDDDLAHLFTELAEKVWGRRDRQALAAIRTCVVELPTALLIDAHALHDAAALQRLAAAVRAVLALTPPDTSPKPKPRPTLTKGAPR</sequence>
<evidence type="ECO:0000256" key="3">
    <source>
        <dbReference type="ARBA" id="ARBA00023163"/>
    </source>
</evidence>